<dbReference type="InterPro" id="IPR025424">
    <property type="entry name" value="YrhK_domain"/>
</dbReference>
<keyword evidence="1" id="KW-1133">Transmembrane helix</keyword>
<sequence length="95" mass="11222">MALFKLSRHRRYVSDEKYYAWFELAYTTVDVCAALLFVVGSIMFFSTEWLTTGTWCFLIGSLCFALKPTLRIIRELRYVRDNDLEDLAKRFESDS</sequence>
<feature type="domain" description="YrhK" evidence="2">
    <location>
        <begin position="22"/>
        <end position="75"/>
    </location>
</feature>
<dbReference type="EMBL" id="JAOVZQ010000001">
    <property type="protein sequence ID" value="MCY0094621.1"/>
    <property type="molecule type" value="Genomic_DNA"/>
</dbReference>
<evidence type="ECO:0000259" key="2">
    <source>
        <dbReference type="Pfam" id="PF14145"/>
    </source>
</evidence>
<feature type="transmembrane region" description="Helical" evidence="1">
    <location>
        <begin position="21"/>
        <end position="46"/>
    </location>
</feature>
<protein>
    <submittedName>
        <fullName evidence="3">YrhK family protein</fullName>
    </submittedName>
</protein>
<keyword evidence="1" id="KW-0472">Membrane</keyword>
<gene>
    <name evidence="3" type="ORF">OEG82_11360</name>
</gene>
<dbReference type="Pfam" id="PF14145">
    <property type="entry name" value="YrhK"/>
    <property type="match status" value="1"/>
</dbReference>
<evidence type="ECO:0000256" key="1">
    <source>
        <dbReference type="SAM" id="Phobius"/>
    </source>
</evidence>
<organism evidence="3 4">
    <name type="scientific">Hoeflea ulvae</name>
    <dbReference type="NCBI Taxonomy" id="2983764"/>
    <lineage>
        <taxon>Bacteria</taxon>
        <taxon>Pseudomonadati</taxon>
        <taxon>Pseudomonadota</taxon>
        <taxon>Alphaproteobacteria</taxon>
        <taxon>Hyphomicrobiales</taxon>
        <taxon>Rhizobiaceae</taxon>
        <taxon>Hoeflea</taxon>
    </lineage>
</organism>
<dbReference type="RefSeq" id="WP_267612560.1">
    <property type="nucleotide sequence ID" value="NZ_JAOVZQ010000001.1"/>
</dbReference>
<proteinExistence type="predicted"/>
<keyword evidence="1" id="KW-0812">Transmembrane</keyword>
<comment type="caution">
    <text evidence="3">The sequence shown here is derived from an EMBL/GenBank/DDBJ whole genome shotgun (WGS) entry which is preliminary data.</text>
</comment>
<name>A0ABT3YFF2_9HYPH</name>
<evidence type="ECO:0000313" key="3">
    <source>
        <dbReference type="EMBL" id="MCY0094621.1"/>
    </source>
</evidence>
<keyword evidence="4" id="KW-1185">Reference proteome</keyword>
<accession>A0ABT3YFF2</accession>
<reference evidence="3" key="1">
    <citation type="submission" date="2022-10" db="EMBL/GenBank/DDBJ databases">
        <title>Hoeflea sp. J2-29, isolated from marine algae.</title>
        <authorList>
            <person name="Kristyanto S."/>
            <person name="Kim J.M."/>
            <person name="Jeon C.O."/>
        </authorList>
    </citation>
    <scope>NUCLEOTIDE SEQUENCE</scope>
    <source>
        <strain evidence="3">J2-29</strain>
    </source>
</reference>
<feature type="transmembrane region" description="Helical" evidence="1">
    <location>
        <begin position="52"/>
        <end position="70"/>
    </location>
</feature>
<evidence type="ECO:0000313" key="4">
    <source>
        <dbReference type="Proteomes" id="UP001081283"/>
    </source>
</evidence>
<dbReference type="Proteomes" id="UP001081283">
    <property type="component" value="Unassembled WGS sequence"/>
</dbReference>